<protein>
    <recommendedName>
        <fullName evidence="3">Ubiquitin-like protease family profile domain-containing protein</fullName>
    </recommendedName>
</protein>
<dbReference type="Gene3D" id="3.40.395.10">
    <property type="entry name" value="Adenoviral Proteinase, Chain A"/>
    <property type="match status" value="1"/>
</dbReference>
<dbReference type="EMBL" id="AZBU02000010">
    <property type="protein sequence ID" value="TKR63207.1"/>
    <property type="molecule type" value="Genomic_DNA"/>
</dbReference>
<organism evidence="1 2">
    <name type="scientific">Steinernema carpocapsae</name>
    <name type="common">Entomopathogenic nematode</name>
    <dbReference type="NCBI Taxonomy" id="34508"/>
    <lineage>
        <taxon>Eukaryota</taxon>
        <taxon>Metazoa</taxon>
        <taxon>Ecdysozoa</taxon>
        <taxon>Nematoda</taxon>
        <taxon>Chromadorea</taxon>
        <taxon>Rhabditida</taxon>
        <taxon>Tylenchina</taxon>
        <taxon>Panagrolaimomorpha</taxon>
        <taxon>Strongyloidoidea</taxon>
        <taxon>Steinernematidae</taxon>
        <taxon>Steinernema</taxon>
    </lineage>
</organism>
<proteinExistence type="predicted"/>
<dbReference type="AlphaFoldDB" id="A0A4U5M3A9"/>
<gene>
    <name evidence="1" type="ORF">L596_027065</name>
</gene>
<accession>A0A4U5M3A9</accession>
<comment type="caution">
    <text evidence="1">The sequence shown here is derived from an EMBL/GenBank/DDBJ whole genome shotgun (WGS) entry which is preliminary data.</text>
</comment>
<dbReference type="SUPFAM" id="SSF54001">
    <property type="entry name" value="Cysteine proteinases"/>
    <property type="match status" value="1"/>
</dbReference>
<dbReference type="InterPro" id="IPR038765">
    <property type="entry name" value="Papain-like_cys_pep_sf"/>
</dbReference>
<reference evidence="1 2" key="1">
    <citation type="journal article" date="2015" name="Genome Biol.">
        <title>Comparative genomics of Steinernema reveals deeply conserved gene regulatory networks.</title>
        <authorList>
            <person name="Dillman A.R."/>
            <person name="Macchietto M."/>
            <person name="Porter C.F."/>
            <person name="Rogers A."/>
            <person name="Williams B."/>
            <person name="Antoshechkin I."/>
            <person name="Lee M.M."/>
            <person name="Goodwin Z."/>
            <person name="Lu X."/>
            <person name="Lewis E.E."/>
            <person name="Goodrich-Blair H."/>
            <person name="Stock S.P."/>
            <person name="Adams B.J."/>
            <person name="Sternberg P.W."/>
            <person name="Mortazavi A."/>
        </authorList>
    </citation>
    <scope>NUCLEOTIDE SEQUENCE [LARGE SCALE GENOMIC DNA]</scope>
    <source>
        <strain evidence="1 2">ALL</strain>
    </source>
</reference>
<name>A0A4U5M3A9_STECR</name>
<sequence length="164" mass="18760">MGVLDVNFKQIMVYDSIETIRKSLMTYDSRKQVIQARLPTIAHHLLYRNTGIDVPASQFHVRFVSAAYQTQQTDGVNCGVYAIYNAISYLQKTLGSGERVINVQMPVSGKHELAAYCNRLRMGWRQDLIAKHPILAKRAEKHFNSVPVLRTTGLLRRLCLFTRH</sequence>
<evidence type="ECO:0000313" key="2">
    <source>
        <dbReference type="Proteomes" id="UP000298663"/>
    </source>
</evidence>
<evidence type="ECO:0008006" key="3">
    <source>
        <dbReference type="Google" id="ProtNLM"/>
    </source>
</evidence>
<keyword evidence="2" id="KW-1185">Reference proteome</keyword>
<reference evidence="1 2" key="2">
    <citation type="journal article" date="2019" name="G3 (Bethesda)">
        <title>Hybrid Assembly of the Genome of the Entomopathogenic Nematode Steinernema carpocapsae Identifies the X-Chromosome.</title>
        <authorList>
            <person name="Serra L."/>
            <person name="Macchietto M."/>
            <person name="Macias-Munoz A."/>
            <person name="McGill C.J."/>
            <person name="Rodriguez I.M."/>
            <person name="Rodriguez B."/>
            <person name="Murad R."/>
            <person name="Mortazavi A."/>
        </authorList>
    </citation>
    <scope>NUCLEOTIDE SEQUENCE [LARGE SCALE GENOMIC DNA]</scope>
    <source>
        <strain evidence="1 2">ALL</strain>
    </source>
</reference>
<dbReference type="Proteomes" id="UP000298663">
    <property type="component" value="Unassembled WGS sequence"/>
</dbReference>
<evidence type="ECO:0000313" key="1">
    <source>
        <dbReference type="EMBL" id="TKR63207.1"/>
    </source>
</evidence>